<dbReference type="STRING" id="91626.A0A0C9LXI7"/>
<dbReference type="PROSITE" id="PS50076">
    <property type="entry name" value="DNAJ_2"/>
    <property type="match status" value="1"/>
</dbReference>
<dbReference type="InterPro" id="IPR001623">
    <property type="entry name" value="DnaJ_domain"/>
</dbReference>
<dbReference type="Gene3D" id="1.10.287.110">
    <property type="entry name" value="DnaJ domain"/>
    <property type="match status" value="1"/>
</dbReference>
<dbReference type="GO" id="GO:0051087">
    <property type="term" value="F:protein-folding chaperone binding"/>
    <property type="evidence" value="ECO:0007669"/>
    <property type="project" value="TreeGrafter"/>
</dbReference>
<feature type="coiled-coil region" evidence="1">
    <location>
        <begin position="292"/>
        <end position="319"/>
    </location>
</feature>
<dbReference type="AlphaFoldDB" id="A0A0C9LXI7"/>
<dbReference type="GO" id="GO:0005737">
    <property type="term" value="C:cytoplasm"/>
    <property type="evidence" value="ECO:0007669"/>
    <property type="project" value="TreeGrafter"/>
</dbReference>
<evidence type="ECO:0000313" key="5">
    <source>
        <dbReference type="Proteomes" id="UP000053815"/>
    </source>
</evidence>
<feature type="compositionally biased region" description="Low complexity" evidence="2">
    <location>
        <begin position="167"/>
        <end position="182"/>
    </location>
</feature>
<sequence>MSTILDYYQILQIEKDASDQEIKKAYRKLALKFHPDKNSSADAVEKFKDISEAYEILSDPEKRRVYDNRGSNPMHDGDYDYHNPFAGFAFHSPEEIFAEFFNHMSAFGRGGDLFSSFMVPPMHQAPPPPPPFGGFNHPFMMGGFGESGGFFGHDFMSPLMGSSSFQQQSFIGSSQNSSRGLSNGSGGYSKSVSTTTRNVNGVMESVKITKVTDSNGTQVIEEYGNGLTKINGVEQPTQHQIEAKTSSPNHHSRSVEKIQIMSDSEGEEDEQEQDELDQYDEHRDFFYRQEQIRQQQLQLQQEQQRLWDEQRRHDEYMRQQRERMHQQHMMLYQQQMMQHMHSPFHFQQHQQQHQQQYNRHQQDDLFDGVYGHYPQYNHFL</sequence>
<evidence type="ECO:0000313" key="4">
    <source>
        <dbReference type="EMBL" id="GAN10115.1"/>
    </source>
</evidence>
<dbReference type="EMBL" id="DF836611">
    <property type="protein sequence ID" value="GAN10115.1"/>
    <property type="molecule type" value="Genomic_DNA"/>
</dbReference>
<reference evidence="4" key="1">
    <citation type="submission" date="2014-09" db="EMBL/GenBank/DDBJ databases">
        <title>Draft genome sequence of an oleaginous Mucoromycotina fungus Mucor ambiguus NBRC6742.</title>
        <authorList>
            <person name="Takeda I."/>
            <person name="Yamane N."/>
            <person name="Morita T."/>
            <person name="Tamano K."/>
            <person name="Machida M."/>
            <person name="Baker S."/>
            <person name="Koike H."/>
        </authorList>
    </citation>
    <scope>NUCLEOTIDE SEQUENCE</scope>
    <source>
        <strain evidence="4">NBRC 6742</strain>
    </source>
</reference>
<accession>A0A0C9LXI7</accession>
<dbReference type="OrthoDB" id="10250354at2759"/>
<gene>
    <name evidence="4" type="ORF">MAM1_0322c09651</name>
</gene>
<dbReference type="SMART" id="SM00271">
    <property type="entry name" value="DnaJ"/>
    <property type="match status" value="1"/>
</dbReference>
<dbReference type="InterPro" id="IPR018253">
    <property type="entry name" value="DnaJ_domain_CS"/>
</dbReference>
<evidence type="ECO:0000259" key="3">
    <source>
        <dbReference type="PROSITE" id="PS50076"/>
    </source>
</evidence>
<dbReference type="PROSITE" id="PS00636">
    <property type="entry name" value="DNAJ_1"/>
    <property type="match status" value="1"/>
</dbReference>
<dbReference type="GO" id="GO:0044183">
    <property type="term" value="F:protein folding chaperone"/>
    <property type="evidence" value="ECO:0007669"/>
    <property type="project" value="TreeGrafter"/>
</dbReference>
<evidence type="ECO:0000256" key="2">
    <source>
        <dbReference type="SAM" id="MobiDB-lite"/>
    </source>
</evidence>
<name>A0A0C9LXI7_9FUNG</name>
<dbReference type="GO" id="GO:0005634">
    <property type="term" value="C:nucleus"/>
    <property type="evidence" value="ECO:0007669"/>
    <property type="project" value="TreeGrafter"/>
</dbReference>
<keyword evidence="5" id="KW-1185">Reference proteome</keyword>
<dbReference type="Pfam" id="PF00226">
    <property type="entry name" value="DnaJ"/>
    <property type="match status" value="1"/>
</dbReference>
<proteinExistence type="predicted"/>
<organism evidence="4">
    <name type="scientific">Mucor ambiguus</name>
    <dbReference type="NCBI Taxonomy" id="91626"/>
    <lineage>
        <taxon>Eukaryota</taxon>
        <taxon>Fungi</taxon>
        <taxon>Fungi incertae sedis</taxon>
        <taxon>Mucoromycota</taxon>
        <taxon>Mucoromycotina</taxon>
        <taxon>Mucoromycetes</taxon>
        <taxon>Mucorales</taxon>
        <taxon>Mucorineae</taxon>
        <taxon>Mucoraceae</taxon>
        <taxon>Mucor</taxon>
    </lineage>
</organism>
<dbReference type="InterPro" id="IPR036869">
    <property type="entry name" value="J_dom_sf"/>
</dbReference>
<dbReference type="CDD" id="cd06257">
    <property type="entry name" value="DnaJ"/>
    <property type="match status" value="1"/>
</dbReference>
<dbReference type="SUPFAM" id="SSF46565">
    <property type="entry name" value="Chaperone J-domain"/>
    <property type="match status" value="1"/>
</dbReference>
<evidence type="ECO:0000256" key="1">
    <source>
        <dbReference type="SAM" id="Coils"/>
    </source>
</evidence>
<keyword evidence="1" id="KW-0175">Coiled coil</keyword>
<dbReference type="GO" id="GO:0051082">
    <property type="term" value="F:unfolded protein binding"/>
    <property type="evidence" value="ECO:0007669"/>
    <property type="project" value="TreeGrafter"/>
</dbReference>
<protein>
    <submittedName>
        <fullName evidence="4">DnaJ (Hsp40) homolog 4</fullName>
    </submittedName>
</protein>
<feature type="region of interest" description="Disordered" evidence="2">
    <location>
        <begin position="167"/>
        <end position="196"/>
    </location>
</feature>
<feature type="domain" description="J" evidence="3">
    <location>
        <begin position="6"/>
        <end position="70"/>
    </location>
</feature>
<dbReference type="PRINTS" id="PR00625">
    <property type="entry name" value="JDOMAIN"/>
</dbReference>
<dbReference type="PANTHER" id="PTHR43948">
    <property type="entry name" value="DNAJ HOMOLOG SUBFAMILY B"/>
    <property type="match status" value="1"/>
</dbReference>
<dbReference type="PANTHER" id="PTHR43948:SF10">
    <property type="entry name" value="MRJ, ISOFORM E"/>
    <property type="match status" value="1"/>
</dbReference>
<dbReference type="Proteomes" id="UP000053815">
    <property type="component" value="Unassembled WGS sequence"/>
</dbReference>